<proteinExistence type="predicted"/>
<dbReference type="InterPro" id="IPR035992">
    <property type="entry name" value="Ricin_B-like_lectins"/>
</dbReference>
<dbReference type="HOGENOM" id="CLU_1251456_0_0_1"/>
<sequence length="221" mass="25139">MITTHLHFYGSSRTERMFFVFINAIICSSSLSYGYKTIRSVSEPNLYITLRDGILRLKESHEPLIGMESNMVKFEGLGDGLRIIVNEKAICKAGENNDMVVACDIATNKNTEWTVTNKSGGEVIETDGFCLTKDELDTRMETRGYRLSVEKCSKASNYMWKISEVDPMIYNGNLGEDVHSFAMPTPYVNFLGDKSTKKLYRLIHPPFYRAKERPEDARGVF</sequence>
<accession>L7JVA1</accession>
<keyword evidence="2" id="KW-1185">Reference proteome</keyword>
<evidence type="ECO:0000313" key="2">
    <source>
        <dbReference type="Proteomes" id="UP000011185"/>
    </source>
</evidence>
<organism evidence="1 2">
    <name type="scientific">Trachipleistophora hominis</name>
    <name type="common">Microsporidian parasite</name>
    <dbReference type="NCBI Taxonomy" id="72359"/>
    <lineage>
        <taxon>Eukaryota</taxon>
        <taxon>Fungi</taxon>
        <taxon>Fungi incertae sedis</taxon>
        <taxon>Microsporidia</taxon>
        <taxon>Pleistophoridae</taxon>
        <taxon>Trachipleistophora</taxon>
    </lineage>
</organism>
<dbReference type="InParanoid" id="L7JVA1"/>
<dbReference type="PROSITE" id="PS50231">
    <property type="entry name" value="RICIN_B_LECTIN"/>
    <property type="match status" value="1"/>
</dbReference>
<dbReference type="VEuPathDB" id="MicrosporidiaDB:THOM_1843"/>
<evidence type="ECO:0000313" key="1">
    <source>
        <dbReference type="EMBL" id="ELQ75220.1"/>
    </source>
</evidence>
<reference evidence="1 2" key="1">
    <citation type="journal article" date="2012" name="PLoS Pathog.">
        <title>The genome of the obligate intracellular parasite Trachipleistophora hominis: new insights into microsporidian genome dynamics and reductive evolution.</title>
        <authorList>
            <person name="Heinz E."/>
            <person name="Williams T.A."/>
            <person name="Nakjang S."/>
            <person name="Noel C.J."/>
            <person name="Swan D.C."/>
            <person name="Goldberg A.V."/>
            <person name="Harris S.R."/>
            <person name="Weinmaier T."/>
            <person name="Markert S."/>
            <person name="Becher D."/>
            <person name="Bernhardt J."/>
            <person name="Dagan T."/>
            <person name="Hacker C."/>
            <person name="Lucocq J.M."/>
            <person name="Schweder T."/>
            <person name="Rattei T."/>
            <person name="Hall N."/>
            <person name="Hirt R.P."/>
            <person name="Embley T.M."/>
        </authorList>
    </citation>
    <scope>NUCLEOTIDE SEQUENCE [LARGE SCALE GENOMIC DNA]</scope>
</reference>
<protein>
    <submittedName>
        <fullName evidence="1">Uncharacterized protein</fullName>
    </submittedName>
</protein>
<dbReference type="AlphaFoldDB" id="L7JVA1"/>
<dbReference type="SUPFAM" id="SSF50370">
    <property type="entry name" value="Ricin B-like lectins"/>
    <property type="match status" value="1"/>
</dbReference>
<dbReference type="Proteomes" id="UP000011185">
    <property type="component" value="Unassembled WGS sequence"/>
</dbReference>
<name>L7JVA1_TRAHO</name>
<dbReference type="EMBL" id="JH993981">
    <property type="protein sequence ID" value="ELQ75220.1"/>
    <property type="molecule type" value="Genomic_DNA"/>
</dbReference>
<gene>
    <name evidence="1" type="ORF">THOM_1843</name>
</gene>
<dbReference type="OrthoDB" id="10331460at2759"/>
<dbReference type="OMA" id="TCEIATE"/>